<evidence type="ECO:0000259" key="3">
    <source>
        <dbReference type="PROSITE" id="PS51352"/>
    </source>
</evidence>
<dbReference type="EMBL" id="ML738323">
    <property type="protein sequence ID" value="KAE8313734.1"/>
    <property type="molecule type" value="Genomic_DNA"/>
</dbReference>
<evidence type="ECO:0000256" key="2">
    <source>
        <dbReference type="ARBA" id="ARBA00023157"/>
    </source>
</evidence>
<dbReference type="InterPro" id="IPR036249">
    <property type="entry name" value="Thioredoxin-like_sf"/>
</dbReference>
<evidence type="ECO:0000256" key="1">
    <source>
        <dbReference type="ARBA" id="ARBA00008987"/>
    </source>
</evidence>
<evidence type="ECO:0000313" key="4">
    <source>
        <dbReference type="EMBL" id="KAE8313734.1"/>
    </source>
</evidence>
<dbReference type="PANTHER" id="PTHR46115">
    <property type="entry name" value="THIOREDOXIN-LIKE PROTEIN 1"/>
    <property type="match status" value="1"/>
</dbReference>
<name>A0A5N6VYL4_9EURO</name>
<dbReference type="InterPro" id="IPR013766">
    <property type="entry name" value="Thioredoxin_domain"/>
</dbReference>
<keyword evidence="2" id="KW-1015">Disulfide bond</keyword>
<dbReference type="Proteomes" id="UP000325433">
    <property type="component" value="Unassembled WGS sequence"/>
</dbReference>
<dbReference type="PROSITE" id="PS00194">
    <property type="entry name" value="THIOREDOXIN_1"/>
    <property type="match status" value="1"/>
</dbReference>
<proteinExistence type="inferred from homology"/>
<dbReference type="SUPFAM" id="SSF52833">
    <property type="entry name" value="Thioredoxin-like"/>
    <property type="match status" value="1"/>
</dbReference>
<evidence type="ECO:0000313" key="5">
    <source>
        <dbReference type="Proteomes" id="UP000325433"/>
    </source>
</evidence>
<accession>A0A5N6VYL4</accession>
<protein>
    <submittedName>
        <fullName evidence="4">Thioredoxin-like protein</fullName>
    </submittedName>
</protein>
<dbReference type="CDD" id="cd02947">
    <property type="entry name" value="TRX_family"/>
    <property type="match status" value="1"/>
</dbReference>
<feature type="domain" description="Thioredoxin" evidence="3">
    <location>
        <begin position="1"/>
        <end position="113"/>
    </location>
</feature>
<organism evidence="4 5">
    <name type="scientific">Aspergillus transmontanensis</name>
    <dbReference type="NCBI Taxonomy" id="1034304"/>
    <lineage>
        <taxon>Eukaryota</taxon>
        <taxon>Fungi</taxon>
        <taxon>Dikarya</taxon>
        <taxon>Ascomycota</taxon>
        <taxon>Pezizomycotina</taxon>
        <taxon>Eurotiomycetes</taxon>
        <taxon>Eurotiomycetidae</taxon>
        <taxon>Eurotiales</taxon>
        <taxon>Aspergillaceae</taxon>
        <taxon>Aspergillus</taxon>
        <taxon>Aspergillus subgen. Circumdati</taxon>
    </lineage>
</organism>
<sequence length="124" mass="14011">MGDVNHVIDIHSKSEFDTLINSHRGVMVFCSAEWCGPCKAIYPFFHKHAGEYEEYGDWMKFVKVDTDEVPGLAEELGIRSIPVFFLFEGGEKTESLSGANPPALKKIIDSAMERLKYELCDSDF</sequence>
<dbReference type="Pfam" id="PF00085">
    <property type="entry name" value="Thioredoxin"/>
    <property type="match status" value="1"/>
</dbReference>
<reference evidence="5" key="1">
    <citation type="submission" date="2019-04" db="EMBL/GenBank/DDBJ databases">
        <title>Friends and foes A comparative genomics studyof 23 Aspergillus species from section Flavi.</title>
        <authorList>
            <consortium name="DOE Joint Genome Institute"/>
            <person name="Kjaerbolling I."/>
            <person name="Vesth T."/>
            <person name="Frisvad J.C."/>
            <person name="Nybo J.L."/>
            <person name="Theobald S."/>
            <person name="Kildgaard S."/>
            <person name="Isbrandt T."/>
            <person name="Kuo A."/>
            <person name="Sato A."/>
            <person name="Lyhne E.K."/>
            <person name="Kogle M.E."/>
            <person name="Wiebenga A."/>
            <person name="Kun R.S."/>
            <person name="Lubbers R.J."/>
            <person name="Makela M.R."/>
            <person name="Barry K."/>
            <person name="Chovatia M."/>
            <person name="Clum A."/>
            <person name="Daum C."/>
            <person name="Haridas S."/>
            <person name="He G."/>
            <person name="LaButti K."/>
            <person name="Lipzen A."/>
            <person name="Mondo S."/>
            <person name="Riley R."/>
            <person name="Salamov A."/>
            <person name="Simmons B.A."/>
            <person name="Magnuson J.K."/>
            <person name="Henrissat B."/>
            <person name="Mortensen U.H."/>
            <person name="Larsen T.O."/>
            <person name="Devries R.P."/>
            <person name="Grigoriev I.V."/>
            <person name="Machida M."/>
            <person name="Baker S.E."/>
            <person name="Andersen M.R."/>
        </authorList>
    </citation>
    <scope>NUCLEOTIDE SEQUENCE [LARGE SCALE GENOMIC DNA]</scope>
    <source>
        <strain evidence="5">CBS 130015</strain>
    </source>
</reference>
<keyword evidence="5" id="KW-1185">Reference proteome</keyword>
<gene>
    <name evidence="4" type="ORF">BDV41DRAFT_535944</name>
</gene>
<dbReference type="InterPro" id="IPR017937">
    <property type="entry name" value="Thioredoxin_CS"/>
</dbReference>
<comment type="similarity">
    <text evidence="1">Belongs to the thioredoxin family.</text>
</comment>
<dbReference type="PROSITE" id="PS51352">
    <property type="entry name" value="THIOREDOXIN_2"/>
    <property type="match status" value="1"/>
</dbReference>
<dbReference type="AlphaFoldDB" id="A0A5N6VYL4"/>
<dbReference type="Gene3D" id="3.40.30.10">
    <property type="entry name" value="Glutaredoxin"/>
    <property type="match status" value="1"/>
</dbReference>